<dbReference type="PANTHER" id="PTHR17490:SF16">
    <property type="entry name" value="THREONYLCARBAMOYL-AMP SYNTHASE"/>
    <property type="match status" value="1"/>
</dbReference>
<dbReference type="RefSeq" id="WP_248705985.1">
    <property type="nucleotide sequence ID" value="NZ_CAKOET010000002.1"/>
</dbReference>
<gene>
    <name evidence="15" type="primary">ywlC</name>
    <name evidence="15" type="ORF">LMG032447_00557</name>
</gene>
<evidence type="ECO:0000256" key="7">
    <source>
        <dbReference type="ARBA" id="ARBA00022694"/>
    </source>
</evidence>
<protein>
    <recommendedName>
        <fullName evidence="4 13">Threonylcarbamoyl-AMP synthase</fullName>
        <shortName evidence="13">TC-AMP synthase</shortName>
        <ecNumber evidence="3 13">2.7.7.87</ecNumber>
    </recommendedName>
    <alternativeName>
        <fullName evidence="11 13">L-threonylcarbamoyladenylate synthase</fullName>
    </alternativeName>
</protein>
<evidence type="ECO:0000256" key="11">
    <source>
        <dbReference type="ARBA" id="ARBA00029774"/>
    </source>
</evidence>
<reference evidence="15" key="1">
    <citation type="submission" date="2022-03" db="EMBL/GenBank/DDBJ databases">
        <authorList>
            <person name="Hettiarachchi G."/>
        </authorList>
    </citation>
    <scope>NUCLEOTIDE SEQUENCE</scope>
    <source>
        <strain evidence="15">LMG 32447</strain>
    </source>
</reference>
<dbReference type="EC" id="2.7.7.87" evidence="3 13"/>
<evidence type="ECO:0000256" key="4">
    <source>
        <dbReference type="ARBA" id="ARBA00015492"/>
    </source>
</evidence>
<keyword evidence="5 13" id="KW-0963">Cytoplasm</keyword>
<evidence type="ECO:0000256" key="12">
    <source>
        <dbReference type="ARBA" id="ARBA00048366"/>
    </source>
</evidence>
<evidence type="ECO:0000256" key="8">
    <source>
        <dbReference type="ARBA" id="ARBA00022695"/>
    </source>
</evidence>
<keyword evidence="6 13" id="KW-0808">Transferase</keyword>
<dbReference type="InterPro" id="IPR005145">
    <property type="entry name" value="Sua5_C"/>
</dbReference>
<evidence type="ECO:0000256" key="1">
    <source>
        <dbReference type="ARBA" id="ARBA00004496"/>
    </source>
</evidence>
<dbReference type="InterPro" id="IPR017945">
    <property type="entry name" value="DHBP_synth_RibB-like_a/b_dom"/>
</dbReference>
<accession>A0ABN8H892</accession>
<dbReference type="Gene3D" id="3.90.870.10">
    <property type="entry name" value="DHBP synthase"/>
    <property type="match status" value="1"/>
</dbReference>
<evidence type="ECO:0000256" key="2">
    <source>
        <dbReference type="ARBA" id="ARBA00007663"/>
    </source>
</evidence>
<dbReference type="InterPro" id="IPR038385">
    <property type="entry name" value="Sua5/YwlC_C"/>
</dbReference>
<keyword evidence="7 13" id="KW-0819">tRNA processing</keyword>
<keyword evidence="8 13" id="KW-0548">Nucleotidyltransferase</keyword>
<comment type="subcellular location">
    <subcellularLocation>
        <location evidence="1 13">Cytoplasm</location>
    </subcellularLocation>
</comment>
<keyword evidence="16" id="KW-1185">Reference proteome</keyword>
<evidence type="ECO:0000259" key="14">
    <source>
        <dbReference type="PROSITE" id="PS51163"/>
    </source>
</evidence>
<dbReference type="InterPro" id="IPR006070">
    <property type="entry name" value="Sua5-like_dom"/>
</dbReference>
<dbReference type="PIRSF" id="PIRSF004930">
    <property type="entry name" value="Tln_factor_SUA5"/>
    <property type="match status" value="1"/>
</dbReference>
<comment type="function">
    <text evidence="13">Required for the formation of a threonylcarbamoyl group on adenosine at position 37 (t(6)A37) in tRNAs that read codons beginning with adenine.</text>
</comment>
<dbReference type="InterPro" id="IPR010923">
    <property type="entry name" value="T(6)A37_SUA5"/>
</dbReference>
<keyword evidence="9 13" id="KW-0547">Nucleotide-binding</keyword>
<sequence>METKKFTTSPSDLQAAAQLIQQGQVVAFPTETVYGLGANALDETAVQKVFTAKGRPADNPLIITVDQIDQVADLALISPTARQLMNQFWPGSLTIILPIQTGKVSPLVTGGLDTAAFRLPDNQAARELIRLAGTPIVGPSANTSGKPSPTTAAHVWHDMEGKIAGIVDDGPTTVGVESTVIDLSVSQPTILRTGAVTQEELSQALNQSVIDATSTRALADNQTPKAPGMKYRHYAPDKPVVMFDPLDIAELKLALKPADVVLALEDDLNILALPGQQTWSLGLSMMNASEQLFAGLRYFDDRANVQTIYVERMPEIGLGRAFNNRLSKAAGNQLFIPKEG</sequence>
<evidence type="ECO:0000256" key="5">
    <source>
        <dbReference type="ARBA" id="ARBA00022490"/>
    </source>
</evidence>
<dbReference type="NCBIfam" id="TIGR00057">
    <property type="entry name" value="L-threonylcarbamoyladenylate synthase"/>
    <property type="match status" value="1"/>
</dbReference>
<evidence type="ECO:0000256" key="3">
    <source>
        <dbReference type="ARBA" id="ARBA00012584"/>
    </source>
</evidence>
<evidence type="ECO:0000256" key="6">
    <source>
        <dbReference type="ARBA" id="ARBA00022679"/>
    </source>
</evidence>
<dbReference type="InterPro" id="IPR050156">
    <property type="entry name" value="TC-AMP_synthase_SUA5"/>
</dbReference>
<evidence type="ECO:0000256" key="9">
    <source>
        <dbReference type="ARBA" id="ARBA00022741"/>
    </source>
</evidence>
<evidence type="ECO:0000313" key="16">
    <source>
        <dbReference type="Proteomes" id="UP000838102"/>
    </source>
</evidence>
<dbReference type="PROSITE" id="PS51163">
    <property type="entry name" value="YRDC"/>
    <property type="match status" value="1"/>
</dbReference>
<name>A0ABN8H892_9LACO</name>
<dbReference type="SUPFAM" id="SSF55821">
    <property type="entry name" value="YrdC/RibB"/>
    <property type="match status" value="1"/>
</dbReference>
<dbReference type="Pfam" id="PF03481">
    <property type="entry name" value="Sua5_C"/>
    <property type="match status" value="1"/>
</dbReference>
<dbReference type="Pfam" id="PF01300">
    <property type="entry name" value="Sua5_yciO_yrdC"/>
    <property type="match status" value="1"/>
</dbReference>
<dbReference type="PANTHER" id="PTHR17490">
    <property type="entry name" value="SUA5"/>
    <property type="match status" value="1"/>
</dbReference>
<dbReference type="EMBL" id="CAKOEU010000002">
    <property type="protein sequence ID" value="CAH1852357.1"/>
    <property type="molecule type" value="Genomic_DNA"/>
</dbReference>
<evidence type="ECO:0000313" key="15">
    <source>
        <dbReference type="EMBL" id="CAH1852357.1"/>
    </source>
</evidence>
<evidence type="ECO:0000256" key="13">
    <source>
        <dbReference type="PIRNR" id="PIRNR004930"/>
    </source>
</evidence>
<dbReference type="GO" id="GO:0061710">
    <property type="term" value="F:L-threonylcarbamoyladenylate synthase"/>
    <property type="evidence" value="ECO:0007669"/>
    <property type="project" value="UniProtKB-EC"/>
</dbReference>
<comment type="caution">
    <text evidence="15">The sequence shown here is derived from an EMBL/GenBank/DDBJ whole genome shotgun (WGS) entry which is preliminary data.</text>
</comment>
<comment type="catalytic activity">
    <reaction evidence="12 13">
        <text>L-threonine + hydrogencarbonate + ATP = L-threonylcarbamoyladenylate + diphosphate + H2O</text>
        <dbReference type="Rhea" id="RHEA:36407"/>
        <dbReference type="ChEBI" id="CHEBI:15377"/>
        <dbReference type="ChEBI" id="CHEBI:17544"/>
        <dbReference type="ChEBI" id="CHEBI:30616"/>
        <dbReference type="ChEBI" id="CHEBI:33019"/>
        <dbReference type="ChEBI" id="CHEBI:57926"/>
        <dbReference type="ChEBI" id="CHEBI:73682"/>
        <dbReference type="EC" id="2.7.7.87"/>
    </reaction>
</comment>
<dbReference type="Proteomes" id="UP000838102">
    <property type="component" value="Unassembled WGS sequence"/>
</dbReference>
<evidence type="ECO:0000256" key="10">
    <source>
        <dbReference type="ARBA" id="ARBA00022840"/>
    </source>
</evidence>
<organism evidence="15 16">
    <name type="scientific">Convivina praedatoris</name>
    <dbReference type="NCBI Taxonomy" id="2880963"/>
    <lineage>
        <taxon>Bacteria</taxon>
        <taxon>Bacillati</taxon>
        <taxon>Bacillota</taxon>
        <taxon>Bacilli</taxon>
        <taxon>Lactobacillales</taxon>
        <taxon>Lactobacillaceae</taxon>
        <taxon>Convivina</taxon>
    </lineage>
</organism>
<dbReference type="Gene3D" id="3.40.50.11030">
    <property type="entry name" value="Threonylcarbamoyl-AMP synthase, C-terminal domain"/>
    <property type="match status" value="1"/>
</dbReference>
<keyword evidence="10 13" id="KW-0067">ATP-binding</keyword>
<feature type="domain" description="YrdC-like" evidence="14">
    <location>
        <begin position="10"/>
        <end position="196"/>
    </location>
</feature>
<proteinExistence type="inferred from homology"/>
<comment type="similarity">
    <text evidence="2 13">Belongs to the SUA5 family.</text>
</comment>